<dbReference type="InterPro" id="IPR026516">
    <property type="entry name" value="THAP1/10"/>
</dbReference>
<comment type="subcellular location">
    <subcellularLocation>
        <location evidence="1">Nucleus</location>
        <location evidence="1">Nucleoplasm</location>
    </subcellularLocation>
</comment>
<sequence length="161" mass="18798">MVWKCCVPQCKSTSQIPVHRFPEDASKREHWLIAIGKTDLIGAPKETLAKLRICTEHFPENIVQSYRSRRRLTNNAVPTLHLPLNFEQHVDINVNDNICEHVSVVENVPNNSALVPLPINMGEETARKNEEEEIYVLRKNMRTQRKMLHKRDVTKKRIIYH</sequence>
<keyword evidence="15" id="KW-1185">Reference proteome</keyword>
<proteinExistence type="inferred from homology"/>
<keyword evidence="9" id="KW-0804">Transcription</keyword>
<evidence type="ECO:0000256" key="9">
    <source>
        <dbReference type="ARBA" id="ARBA00023163"/>
    </source>
</evidence>
<evidence type="ECO:0000256" key="2">
    <source>
        <dbReference type="ARBA" id="ARBA00006177"/>
    </source>
</evidence>
<evidence type="ECO:0000313" key="14">
    <source>
        <dbReference type="EMBL" id="EFN81381.1"/>
    </source>
</evidence>
<evidence type="ECO:0000256" key="5">
    <source>
        <dbReference type="ARBA" id="ARBA00022833"/>
    </source>
</evidence>
<evidence type="ECO:0000256" key="3">
    <source>
        <dbReference type="ARBA" id="ARBA00022723"/>
    </source>
</evidence>
<dbReference type="SUPFAM" id="SSF57716">
    <property type="entry name" value="Glucocorticoid receptor-like (DNA-binding domain)"/>
    <property type="match status" value="1"/>
</dbReference>
<feature type="domain" description="THAP-type" evidence="13">
    <location>
        <begin position="1"/>
        <end position="81"/>
    </location>
</feature>
<dbReference type="PROSITE" id="PS50950">
    <property type="entry name" value="ZF_THAP"/>
    <property type="match status" value="1"/>
</dbReference>
<protein>
    <recommendedName>
        <fullName evidence="13">THAP-type domain-containing protein</fullName>
    </recommendedName>
</protein>
<dbReference type="PANTHER" id="PTHR46600:SF1">
    <property type="entry name" value="THAP DOMAIN-CONTAINING PROTEIN 1"/>
    <property type="match status" value="1"/>
</dbReference>
<reference evidence="14 15" key="1">
    <citation type="journal article" date="2010" name="Science">
        <title>Genomic comparison of the ants Camponotus floridanus and Harpegnathos saltator.</title>
        <authorList>
            <person name="Bonasio R."/>
            <person name="Zhang G."/>
            <person name="Ye C."/>
            <person name="Mutti N.S."/>
            <person name="Fang X."/>
            <person name="Qin N."/>
            <person name="Donahue G."/>
            <person name="Yang P."/>
            <person name="Li Q."/>
            <person name="Li C."/>
            <person name="Zhang P."/>
            <person name="Huang Z."/>
            <person name="Berger S.L."/>
            <person name="Reinberg D."/>
            <person name="Wang J."/>
            <person name="Liebig J."/>
        </authorList>
    </citation>
    <scope>NUCLEOTIDE SEQUENCE [LARGE SCALE GENOMIC DNA]</scope>
    <source>
        <strain evidence="14 15">R22 G/1</strain>
    </source>
</reference>
<keyword evidence="3" id="KW-0479">Metal-binding</keyword>
<dbReference type="SMART" id="SM00980">
    <property type="entry name" value="THAP"/>
    <property type="match status" value="1"/>
</dbReference>
<keyword evidence="5" id="KW-0862">Zinc</keyword>
<evidence type="ECO:0000256" key="7">
    <source>
        <dbReference type="ARBA" id="ARBA00023054"/>
    </source>
</evidence>
<dbReference type="Gene3D" id="6.20.210.20">
    <property type="entry name" value="THAP domain"/>
    <property type="match status" value="1"/>
</dbReference>
<accession>E2BSE9</accession>
<evidence type="ECO:0000256" key="10">
    <source>
        <dbReference type="ARBA" id="ARBA00023242"/>
    </source>
</evidence>
<evidence type="ECO:0000313" key="15">
    <source>
        <dbReference type="Proteomes" id="UP000008237"/>
    </source>
</evidence>
<name>E2BSE9_HARSA</name>
<evidence type="ECO:0000256" key="6">
    <source>
        <dbReference type="ARBA" id="ARBA00023015"/>
    </source>
</evidence>
<dbReference type="EMBL" id="GL450205">
    <property type="protein sequence ID" value="EFN81381.1"/>
    <property type="molecule type" value="Genomic_DNA"/>
</dbReference>
<evidence type="ECO:0000256" key="12">
    <source>
        <dbReference type="PROSITE-ProRule" id="PRU00309"/>
    </source>
</evidence>
<evidence type="ECO:0000256" key="4">
    <source>
        <dbReference type="ARBA" id="ARBA00022771"/>
    </source>
</evidence>
<dbReference type="Pfam" id="PF05485">
    <property type="entry name" value="THAP"/>
    <property type="match status" value="1"/>
</dbReference>
<keyword evidence="11" id="KW-0131">Cell cycle</keyword>
<dbReference type="InParanoid" id="E2BSE9"/>
<evidence type="ECO:0000256" key="11">
    <source>
        <dbReference type="ARBA" id="ARBA00023306"/>
    </source>
</evidence>
<dbReference type="InterPro" id="IPR038441">
    <property type="entry name" value="THAP_Znf_sf"/>
</dbReference>
<evidence type="ECO:0000256" key="1">
    <source>
        <dbReference type="ARBA" id="ARBA00004642"/>
    </source>
</evidence>
<dbReference type="GO" id="GO:0043565">
    <property type="term" value="F:sequence-specific DNA binding"/>
    <property type="evidence" value="ECO:0007669"/>
    <property type="project" value="InterPro"/>
</dbReference>
<keyword evidence="6" id="KW-0805">Transcription regulation</keyword>
<dbReference type="GO" id="GO:0008270">
    <property type="term" value="F:zinc ion binding"/>
    <property type="evidence" value="ECO:0007669"/>
    <property type="project" value="UniProtKB-KW"/>
</dbReference>
<dbReference type="PANTHER" id="PTHR46600">
    <property type="entry name" value="THAP DOMAIN-CONTAINING"/>
    <property type="match status" value="1"/>
</dbReference>
<comment type="similarity">
    <text evidence="2">Belongs to the THAP1 family.</text>
</comment>
<dbReference type="InterPro" id="IPR006612">
    <property type="entry name" value="THAP_Znf"/>
</dbReference>
<dbReference type="AlphaFoldDB" id="E2BSE9"/>
<evidence type="ECO:0000256" key="8">
    <source>
        <dbReference type="ARBA" id="ARBA00023125"/>
    </source>
</evidence>
<gene>
    <name evidence="14" type="ORF">EAI_10756</name>
</gene>
<dbReference type="OrthoDB" id="7554513at2759"/>
<dbReference type="SMART" id="SM00692">
    <property type="entry name" value="DM3"/>
    <property type="match status" value="1"/>
</dbReference>
<evidence type="ECO:0000259" key="13">
    <source>
        <dbReference type="PROSITE" id="PS50950"/>
    </source>
</evidence>
<dbReference type="Proteomes" id="UP000008237">
    <property type="component" value="Unassembled WGS sequence"/>
</dbReference>
<keyword evidence="10" id="KW-0539">Nucleus</keyword>
<dbReference type="GO" id="GO:0005654">
    <property type="term" value="C:nucleoplasm"/>
    <property type="evidence" value="ECO:0007669"/>
    <property type="project" value="UniProtKB-SubCell"/>
</dbReference>
<keyword evidence="8 12" id="KW-0238">DNA-binding</keyword>
<keyword evidence="4 12" id="KW-0863">Zinc-finger</keyword>
<organism evidence="15">
    <name type="scientific">Harpegnathos saltator</name>
    <name type="common">Jerdon's jumping ant</name>
    <dbReference type="NCBI Taxonomy" id="610380"/>
    <lineage>
        <taxon>Eukaryota</taxon>
        <taxon>Metazoa</taxon>
        <taxon>Ecdysozoa</taxon>
        <taxon>Arthropoda</taxon>
        <taxon>Hexapoda</taxon>
        <taxon>Insecta</taxon>
        <taxon>Pterygota</taxon>
        <taxon>Neoptera</taxon>
        <taxon>Endopterygota</taxon>
        <taxon>Hymenoptera</taxon>
        <taxon>Apocrita</taxon>
        <taxon>Aculeata</taxon>
        <taxon>Formicoidea</taxon>
        <taxon>Formicidae</taxon>
        <taxon>Ponerinae</taxon>
        <taxon>Ponerini</taxon>
        <taxon>Harpegnathos</taxon>
    </lineage>
</organism>
<keyword evidence="7" id="KW-0175">Coiled coil</keyword>